<comment type="similarity">
    <text evidence="1">Belongs to the IspD/TarI cytidylyltransferase family. IspD subfamily.</text>
</comment>
<dbReference type="CDD" id="cd02516">
    <property type="entry name" value="CDP-ME_synthetase"/>
    <property type="match status" value="1"/>
</dbReference>
<dbReference type="GO" id="GO:0008299">
    <property type="term" value="P:isoprenoid biosynthetic process"/>
    <property type="evidence" value="ECO:0007669"/>
    <property type="project" value="InterPro"/>
</dbReference>
<evidence type="ECO:0000256" key="2">
    <source>
        <dbReference type="ARBA" id="ARBA00022679"/>
    </source>
</evidence>
<keyword evidence="3" id="KW-0548">Nucleotidyltransferase</keyword>
<name>A0A5N5P4I6_9ROSI</name>
<comment type="caution">
    <text evidence="4">The sequence shown here is derived from an EMBL/GenBank/DDBJ whole genome shotgun (WGS) entry which is preliminary data.</text>
</comment>
<accession>A0A5N5P4I6</accession>
<evidence type="ECO:0008006" key="6">
    <source>
        <dbReference type="Google" id="ProtNLM"/>
    </source>
</evidence>
<protein>
    <recommendedName>
        <fullName evidence="6">2-C-methyl-D-erythritol 4-phosphate cytidylyltransferase</fullName>
    </recommendedName>
</protein>
<dbReference type="Pfam" id="PF01128">
    <property type="entry name" value="IspD"/>
    <property type="match status" value="2"/>
</dbReference>
<dbReference type="InterPro" id="IPR034683">
    <property type="entry name" value="IspD/TarI"/>
</dbReference>
<dbReference type="PANTHER" id="PTHR32125:SF4">
    <property type="entry name" value="2-C-METHYL-D-ERYTHRITOL 4-PHOSPHATE CYTIDYLYLTRANSFERASE, CHLOROPLASTIC"/>
    <property type="match status" value="1"/>
</dbReference>
<gene>
    <name evidence="4" type="ORF">DKX38_001708</name>
</gene>
<evidence type="ECO:0000256" key="1">
    <source>
        <dbReference type="ARBA" id="ARBA00009789"/>
    </source>
</evidence>
<dbReference type="PROSITE" id="PS01295">
    <property type="entry name" value="ISPD"/>
    <property type="match status" value="1"/>
</dbReference>
<dbReference type="InterPro" id="IPR029044">
    <property type="entry name" value="Nucleotide-diphossugar_trans"/>
</dbReference>
<keyword evidence="2" id="KW-0808">Transferase</keyword>
<sequence length="389" mass="43355">MSPHLLLLPQTNLTTLSSPFKSLVNLYFPSSHNHSLPCPSLHFNSNPLLQSPGKPNLISGHKFKLTQKPKILPFNTKCSSQVEDIPGVVKEKSVSVILLAGGQGKRMGANMPKQYLPLLGQPIALYSLYTFSEMDEVKEIIVVCDPSYKDIFEDCQEQINVDLKFALPGKERQDSVYSGLQLLVSFLDVASLHESNLLVFGVSHCKVCDCQQSIIHLSAWKCLIFKHSMPLSTQEVDLNSELVCVHDSARPLVLSEDVEKVLKDGWINGAAVLGVPVKATIKEADGESFVVRTLDRKTLWEMQTPQVMKPELLTKGFELVNREGLEVTDDVSIVEHLKHPVYITEGSYTNIKVLKIYTLNLTMEDCKYVSSVTTPDDLLLAERILSTSY</sequence>
<evidence type="ECO:0000313" key="5">
    <source>
        <dbReference type="Proteomes" id="UP000326939"/>
    </source>
</evidence>
<keyword evidence="5" id="KW-1185">Reference proteome</keyword>
<dbReference type="EMBL" id="VDCV01000001">
    <property type="protein sequence ID" value="KAB5574514.1"/>
    <property type="molecule type" value="Genomic_DNA"/>
</dbReference>
<dbReference type="InterPro" id="IPR050088">
    <property type="entry name" value="IspD/TarI_cytidylyltransf_bact"/>
</dbReference>
<dbReference type="SUPFAM" id="SSF53448">
    <property type="entry name" value="Nucleotide-diphospho-sugar transferases"/>
    <property type="match status" value="1"/>
</dbReference>
<proteinExistence type="inferred from homology"/>
<organism evidence="4 5">
    <name type="scientific">Salix brachista</name>
    <dbReference type="NCBI Taxonomy" id="2182728"/>
    <lineage>
        <taxon>Eukaryota</taxon>
        <taxon>Viridiplantae</taxon>
        <taxon>Streptophyta</taxon>
        <taxon>Embryophyta</taxon>
        <taxon>Tracheophyta</taxon>
        <taxon>Spermatophyta</taxon>
        <taxon>Magnoliopsida</taxon>
        <taxon>eudicotyledons</taxon>
        <taxon>Gunneridae</taxon>
        <taxon>Pentapetalae</taxon>
        <taxon>rosids</taxon>
        <taxon>fabids</taxon>
        <taxon>Malpighiales</taxon>
        <taxon>Salicaceae</taxon>
        <taxon>Saliceae</taxon>
        <taxon>Salix</taxon>
    </lineage>
</organism>
<dbReference type="GO" id="GO:0050518">
    <property type="term" value="F:2-C-methyl-D-erythritol 4-phosphate cytidylyltransferase activity"/>
    <property type="evidence" value="ECO:0007669"/>
    <property type="project" value="TreeGrafter"/>
</dbReference>
<evidence type="ECO:0000256" key="3">
    <source>
        <dbReference type="ARBA" id="ARBA00022695"/>
    </source>
</evidence>
<reference evidence="5" key="1">
    <citation type="journal article" date="2019" name="Gigascience">
        <title>De novo genome assembly of the endangered Acer yangbiense, a plant species with extremely small populations endemic to Yunnan Province, China.</title>
        <authorList>
            <person name="Yang J."/>
            <person name="Wariss H.M."/>
            <person name="Tao L."/>
            <person name="Zhang R."/>
            <person name="Yun Q."/>
            <person name="Hollingsworth P."/>
            <person name="Dao Z."/>
            <person name="Luo G."/>
            <person name="Guo H."/>
            <person name="Ma Y."/>
            <person name="Sun W."/>
        </authorList>
    </citation>
    <scope>NUCLEOTIDE SEQUENCE [LARGE SCALE GENOMIC DNA]</scope>
    <source>
        <strain evidence="5">cv. br00</strain>
    </source>
</reference>
<dbReference type="Proteomes" id="UP000326939">
    <property type="component" value="Chromosome 1"/>
</dbReference>
<dbReference type="PANTHER" id="PTHR32125">
    <property type="entry name" value="2-C-METHYL-D-ERYTHRITOL 4-PHOSPHATE CYTIDYLYLTRANSFERASE, CHLOROPLASTIC"/>
    <property type="match status" value="1"/>
</dbReference>
<evidence type="ECO:0000313" key="4">
    <source>
        <dbReference type="EMBL" id="KAB5574514.1"/>
    </source>
</evidence>
<dbReference type="InterPro" id="IPR018294">
    <property type="entry name" value="ISPD_synthase_CS"/>
</dbReference>
<dbReference type="AlphaFoldDB" id="A0A5N5P4I6"/>
<dbReference type="Gene3D" id="3.90.550.10">
    <property type="entry name" value="Spore Coat Polysaccharide Biosynthesis Protein SpsA, Chain A"/>
    <property type="match status" value="1"/>
</dbReference>